<dbReference type="InterPro" id="IPR046341">
    <property type="entry name" value="SET_dom_sf"/>
</dbReference>
<feature type="compositionally biased region" description="Basic and acidic residues" evidence="17">
    <location>
        <begin position="226"/>
        <end position="235"/>
    </location>
</feature>
<name>A0A224Z0L9_9ACAR</name>
<dbReference type="PROSITE" id="PS50868">
    <property type="entry name" value="POST_SET"/>
    <property type="match status" value="1"/>
</dbReference>
<feature type="compositionally biased region" description="Basic and acidic residues" evidence="17">
    <location>
        <begin position="448"/>
        <end position="518"/>
    </location>
</feature>
<dbReference type="PANTHER" id="PTHR46711">
    <property type="entry name" value="HISTONE-LYSINE N-METHYLTRANSFERASE SETD2"/>
    <property type="match status" value="1"/>
</dbReference>
<feature type="domain" description="WW" evidence="18">
    <location>
        <begin position="1598"/>
        <end position="1631"/>
    </location>
</feature>
<dbReference type="Gene3D" id="1.10.1740.100">
    <property type="entry name" value="Set2, Rpb1 interacting domain"/>
    <property type="match status" value="1"/>
</dbReference>
<dbReference type="FunFam" id="1.10.1740.100:FF:000001">
    <property type="entry name" value="Histone-lysine N-methyltransferase"/>
    <property type="match status" value="1"/>
</dbReference>
<dbReference type="SMART" id="SM00570">
    <property type="entry name" value="AWS"/>
    <property type="match status" value="1"/>
</dbReference>
<evidence type="ECO:0000256" key="9">
    <source>
        <dbReference type="ARBA" id="ARBA00022691"/>
    </source>
</evidence>
<evidence type="ECO:0000256" key="7">
    <source>
        <dbReference type="ARBA" id="ARBA00022603"/>
    </source>
</evidence>
<feature type="region of interest" description="Disordered" evidence="17">
    <location>
        <begin position="917"/>
        <end position="993"/>
    </location>
</feature>
<evidence type="ECO:0000259" key="18">
    <source>
        <dbReference type="PROSITE" id="PS50020"/>
    </source>
</evidence>
<dbReference type="PROSITE" id="PS01159">
    <property type="entry name" value="WW_DOMAIN_1"/>
    <property type="match status" value="1"/>
</dbReference>
<evidence type="ECO:0000256" key="15">
    <source>
        <dbReference type="ARBA" id="ARBA00023163"/>
    </source>
</evidence>
<evidence type="ECO:0000256" key="1">
    <source>
        <dbReference type="ARBA" id="ARBA00004123"/>
    </source>
</evidence>
<feature type="compositionally biased region" description="Polar residues" evidence="17">
    <location>
        <begin position="29"/>
        <end position="40"/>
    </location>
</feature>
<feature type="compositionally biased region" description="Polar residues" evidence="17">
    <location>
        <begin position="142"/>
        <end position="154"/>
    </location>
</feature>
<keyword evidence="15" id="KW-0804">Transcription</keyword>
<dbReference type="GO" id="GO:0046872">
    <property type="term" value="F:metal ion binding"/>
    <property type="evidence" value="ECO:0007669"/>
    <property type="project" value="UniProtKB-KW"/>
</dbReference>
<dbReference type="EC" id="2.1.1.359" evidence="3"/>
<evidence type="ECO:0000259" key="19">
    <source>
        <dbReference type="PROSITE" id="PS50280"/>
    </source>
</evidence>
<sequence>MQDMSSVDMERDAADCHVDEPHGSDIVTEGSQTLASSCESDLTKAGKGVASESGVSSGEPQAPSSADISDAVHQFPSSTAAEGPELKELVMSAVPADLCPPCESEQQQKEPTEESVPEIESTVCRESNPAVEACEPEGGPSVVSQPETNSTTKSGGERDTVPLHVETLPPALEKPEDATSEPAVRLPDLVPKAQEIAEEAPTIDCEAAASPSCLLSPTASSPGEGKASDHRDRRYYSSPDKCGALDSPEKGSITPRSSRRRTRWQDAEPNTVAEPPAVPLFDCPVLPAEPVESVATVFTEPPQHDEAPIKSQDIDTLLPPPPPKAQSPSLKAPSSPPKAPSPQRKETATTLDSSRPEKVKSRWRRSSELETRDTPSVLSISSPVSRSSPPCEPRMPTVQEETSPAGSKGSPRRRERSSPTLAPHSKDSRESRGTSNREQSDSTASPRASRDNHRLESSSRDSKDSRDYRDSKDSSRDYRDNKDSRDYRDGKESRDYRDSKDSRDYKDSKESRDNKDRGSASSATNGSSSKSMGYEDIEENLYLFERRKTKSKKEVRRMICDCSLTKDEKDRGIMGCEEDCLNRLLMIECGSRCPNGENCSNRRFQKKSYIKVEKFMTEKKGWGLRTLETVSSGTFVMEYVGEVLTPEDFRKRVKQYARDNNQHYYFMALRADEIIDATQKGNVSRFINHSCDPNCETQKWTVNGELRIGFFTRRPLRAGEELTFDYQFQRYGKEAQRCHCESSNCRGYIGEDTKMTLKSGRSQLPKRTSSSTSSSTSSTSSSSTSASAKRIEERKRDTVEDLAMEEEIEKLSGGLKNREHTLLLARLMVRGEDIDTRQRLLNIIKNTTETACLRLFLDYHGLSLLWSWMADIPDNELALKAEILTVLRQLPIPNKTMVKDSKVMSVVHRWASQLAEQGITKDSDIPPPPDKQAKVTSEEADSDASESSGGQTPASAPGQRSQTGSVVCSPDSTNLVENGDSTSSDGPKDEHGTKMAKDLSELASTLLDSWSSLKEVFRIPRLEQQKRREDEREADRRERERNRQQKNRESSFSGRDSNSRRRSPPSSSSRDRRDRDYERSSDRRRYSASPERRDDRKPYHRSSDNRRSGSGSGNDTKPRKTLLPTPPRLTKEERRQLFALEVQQRDQEEALRRQFMVPPATAVPPGMVVPAPAPQGFMGAPPGMMPMQGGCPNPQVAAPMVPGQPQQQPVYVYDPATGAAMYGAPPSQPAVTYYDPQTGAPIPAPQPPAPQDYILQHNAMLSGAQPMVAPGLHSPAEGGPHVIMQAPGQVVPGQQPMIPGQQPIIPGQPIMPGQQPMMPGQPPLVPGQQPMLHGQPPMVPGQQLMGPGQQAPILMTVPPEEAVPQHQSVAPNIDYQALAAAISSVTNKPPSPAPIQSESAYLTDPMQIPLPPPLSPDSGEATPQNFDPVSSPTLDSTDSRLSELPPQQEARGEPVGTTLEVVVPTVDYDTDTPSSTPVLPSPSQQQSAAAAVAYPPPIQQAPVPAPYAVVTPGAAAQEGAPAMAPGAVYPANPQPVAPGYGPAQGMHPQVYFLPPVAQALPSEQPLEQPVVSVLGREASSGRICSPPPQIHTPSKKDGKLPPHWKTAKDEEGNVYYYHALTRETQWDPPVWDENEEDMELETPTYDEPKSKKKAVTVAADTSEVAKKIKELFRSKISSHIVHCLNPFRKPDCKLGRIQSTEDFKHLARKLTHFVMAKELKHCKNVEDLECNDNVKHKAKEFIQKYMAKYGPVYRKDKTVSPKDE</sequence>
<evidence type="ECO:0000259" key="20">
    <source>
        <dbReference type="PROSITE" id="PS50868"/>
    </source>
</evidence>
<feature type="domain" description="SET" evidence="19">
    <location>
        <begin position="610"/>
        <end position="727"/>
    </location>
</feature>
<dbReference type="PANTHER" id="PTHR46711:SF1">
    <property type="entry name" value="HISTONE-LYSINE N-METHYLTRANSFERASE SETD2"/>
    <property type="match status" value="1"/>
</dbReference>
<dbReference type="Pfam" id="PF17907">
    <property type="entry name" value="AWS"/>
    <property type="match status" value="1"/>
</dbReference>
<keyword evidence="14" id="KW-0805">Transcription regulation</keyword>
<keyword evidence="16" id="KW-0539">Nucleus</keyword>
<evidence type="ECO:0000256" key="3">
    <source>
        <dbReference type="ARBA" id="ARBA00012178"/>
    </source>
</evidence>
<feature type="compositionally biased region" description="Polar residues" evidence="17">
    <location>
        <begin position="949"/>
        <end position="985"/>
    </location>
</feature>
<feature type="compositionally biased region" description="Low complexity" evidence="17">
    <location>
        <begin position="375"/>
        <end position="389"/>
    </location>
</feature>
<dbReference type="PROSITE" id="PS50020">
    <property type="entry name" value="WW_DOMAIN_2"/>
    <property type="match status" value="1"/>
</dbReference>
<dbReference type="Gene3D" id="2.20.70.10">
    <property type="match status" value="1"/>
</dbReference>
<feature type="compositionally biased region" description="Polar residues" evidence="17">
    <location>
        <begin position="433"/>
        <end position="446"/>
    </location>
</feature>
<feature type="region of interest" description="Disordered" evidence="17">
    <location>
        <begin position="1"/>
        <end position="532"/>
    </location>
</feature>
<dbReference type="InterPro" id="IPR003616">
    <property type="entry name" value="Post-SET_dom"/>
</dbReference>
<feature type="region of interest" description="Disordered" evidence="17">
    <location>
        <begin position="758"/>
        <end position="798"/>
    </location>
</feature>
<evidence type="ECO:0000256" key="5">
    <source>
        <dbReference type="ARBA" id="ARBA00022473"/>
    </source>
</evidence>
<feature type="region of interest" description="Disordered" evidence="17">
    <location>
        <begin position="1579"/>
        <end position="1603"/>
    </location>
</feature>
<proteinExistence type="predicted"/>
<keyword evidence="5" id="KW-0217">Developmental protein</keyword>
<feature type="compositionally biased region" description="Low complexity" evidence="17">
    <location>
        <begin position="519"/>
        <end position="531"/>
    </location>
</feature>
<evidence type="ECO:0000256" key="10">
    <source>
        <dbReference type="ARBA" id="ARBA00022723"/>
    </source>
</evidence>
<feature type="domain" description="Post-SET" evidence="20">
    <location>
        <begin position="734"/>
        <end position="750"/>
    </location>
</feature>
<evidence type="ECO:0000256" key="8">
    <source>
        <dbReference type="ARBA" id="ARBA00022679"/>
    </source>
</evidence>
<comment type="subcellular location">
    <subcellularLocation>
        <location evidence="2">Chromosome</location>
    </subcellularLocation>
    <subcellularLocation>
        <location evidence="1">Nucleus</location>
    </subcellularLocation>
</comment>
<evidence type="ECO:0000259" key="21">
    <source>
        <dbReference type="PROSITE" id="PS51215"/>
    </source>
</evidence>
<dbReference type="Pfam" id="PF00856">
    <property type="entry name" value="SET"/>
    <property type="match status" value="1"/>
</dbReference>
<feature type="compositionally biased region" description="Low complexity" evidence="17">
    <location>
        <begin position="768"/>
        <end position="788"/>
    </location>
</feature>
<dbReference type="GO" id="GO:0030154">
    <property type="term" value="P:cell differentiation"/>
    <property type="evidence" value="ECO:0007669"/>
    <property type="project" value="UniProtKB-KW"/>
</dbReference>
<reference evidence="22" key="1">
    <citation type="journal article" date="2017" name="Parasit. Vectors">
        <title>Sialotranscriptomics of Rhipicephalus zambeziensis reveals intricate expression profiles of secretory proteins and suggests tight temporal transcriptional regulation during blood-feeding.</title>
        <authorList>
            <person name="de Castro M.H."/>
            <person name="de Klerk D."/>
            <person name="Pienaar R."/>
            <person name="Rees D.J.G."/>
            <person name="Mans B.J."/>
        </authorList>
    </citation>
    <scope>NUCLEOTIDE SEQUENCE</scope>
    <source>
        <tissue evidence="22">Salivary glands</tissue>
    </source>
</reference>
<feature type="compositionally biased region" description="Basic and acidic residues" evidence="17">
    <location>
        <begin position="354"/>
        <end position="373"/>
    </location>
</feature>
<keyword evidence="8 22" id="KW-0808">Transferase</keyword>
<feature type="compositionally biased region" description="Basic and acidic residues" evidence="17">
    <location>
        <begin position="1015"/>
        <end position="1049"/>
    </location>
</feature>
<evidence type="ECO:0000256" key="2">
    <source>
        <dbReference type="ARBA" id="ARBA00004286"/>
    </source>
</evidence>
<evidence type="ECO:0000256" key="6">
    <source>
        <dbReference type="ARBA" id="ARBA00022553"/>
    </source>
</evidence>
<dbReference type="SMART" id="SM00456">
    <property type="entry name" value="WW"/>
    <property type="match status" value="1"/>
</dbReference>
<keyword evidence="13" id="KW-0156">Chromatin regulator</keyword>
<dbReference type="InterPro" id="IPR044437">
    <property type="entry name" value="SETD2/Set2_SET"/>
</dbReference>
<dbReference type="InterPro" id="IPR001214">
    <property type="entry name" value="SET_dom"/>
</dbReference>
<evidence type="ECO:0000256" key="17">
    <source>
        <dbReference type="SAM" id="MobiDB-lite"/>
    </source>
</evidence>
<feature type="region of interest" description="Disordered" evidence="17">
    <location>
        <begin position="1404"/>
        <end position="1458"/>
    </location>
</feature>
<feature type="compositionally biased region" description="Basic and acidic residues" evidence="17">
    <location>
        <begin position="1594"/>
        <end position="1603"/>
    </location>
</feature>
<dbReference type="GO" id="GO:0006355">
    <property type="term" value="P:regulation of DNA-templated transcription"/>
    <property type="evidence" value="ECO:0007669"/>
    <property type="project" value="InterPro"/>
</dbReference>
<dbReference type="GO" id="GO:0032259">
    <property type="term" value="P:methylation"/>
    <property type="evidence" value="ECO:0007669"/>
    <property type="project" value="UniProtKB-KW"/>
</dbReference>
<keyword evidence="11" id="KW-0221">Differentiation</keyword>
<feature type="region of interest" description="Disordered" evidence="17">
    <location>
        <begin position="1013"/>
        <end position="1133"/>
    </location>
</feature>
<organism evidence="22">
    <name type="scientific">Rhipicephalus zambeziensis</name>
    <dbReference type="NCBI Taxonomy" id="60191"/>
    <lineage>
        <taxon>Eukaryota</taxon>
        <taxon>Metazoa</taxon>
        <taxon>Ecdysozoa</taxon>
        <taxon>Arthropoda</taxon>
        <taxon>Chelicerata</taxon>
        <taxon>Arachnida</taxon>
        <taxon>Acari</taxon>
        <taxon>Parasitiformes</taxon>
        <taxon>Ixodida</taxon>
        <taxon>Ixodoidea</taxon>
        <taxon>Ixodidae</taxon>
        <taxon>Rhipicephalinae</taxon>
        <taxon>Rhipicephalus</taxon>
        <taxon>Rhipicephalus</taxon>
    </lineage>
</organism>
<dbReference type="InterPro" id="IPR006560">
    <property type="entry name" value="AWS_dom"/>
</dbReference>
<dbReference type="InterPro" id="IPR038190">
    <property type="entry name" value="SRI_sf"/>
</dbReference>
<keyword evidence="7 22" id="KW-0489">Methyltransferase</keyword>
<accession>A0A224Z0L9</accession>
<dbReference type="GO" id="GO:0140955">
    <property type="term" value="F:histone H3K36 trimethyltransferase activity"/>
    <property type="evidence" value="ECO:0007669"/>
    <property type="project" value="UniProtKB-EC"/>
</dbReference>
<evidence type="ECO:0000256" key="4">
    <source>
        <dbReference type="ARBA" id="ARBA00022454"/>
    </source>
</evidence>
<protein>
    <recommendedName>
        <fullName evidence="3">[histone H3]-lysine(36) N-trimethyltransferase</fullName>
        <ecNumber evidence="3">2.1.1.359</ecNumber>
    </recommendedName>
</protein>
<evidence type="ECO:0000256" key="16">
    <source>
        <dbReference type="ARBA" id="ARBA00023242"/>
    </source>
</evidence>
<dbReference type="SUPFAM" id="SSF51045">
    <property type="entry name" value="WW domain"/>
    <property type="match status" value="1"/>
</dbReference>
<evidence type="ECO:0000256" key="12">
    <source>
        <dbReference type="ARBA" id="ARBA00022833"/>
    </source>
</evidence>
<dbReference type="CDD" id="cd19172">
    <property type="entry name" value="SET_SETD2"/>
    <property type="match status" value="1"/>
</dbReference>
<dbReference type="InterPro" id="IPR013257">
    <property type="entry name" value="SRI"/>
</dbReference>
<dbReference type="SMART" id="SM00317">
    <property type="entry name" value="SET"/>
    <property type="match status" value="1"/>
</dbReference>
<dbReference type="CDD" id="cd00201">
    <property type="entry name" value="WW"/>
    <property type="match status" value="1"/>
</dbReference>
<dbReference type="FunFam" id="2.170.270.10:FF:000016">
    <property type="entry name" value="Histone-lysine N-methyltransferase"/>
    <property type="match status" value="1"/>
</dbReference>
<dbReference type="SUPFAM" id="SSF82199">
    <property type="entry name" value="SET domain"/>
    <property type="match status" value="1"/>
</dbReference>
<dbReference type="PROSITE" id="PS51215">
    <property type="entry name" value="AWS"/>
    <property type="match status" value="1"/>
</dbReference>
<feature type="compositionally biased region" description="Basic and acidic residues" evidence="17">
    <location>
        <begin position="789"/>
        <end position="798"/>
    </location>
</feature>
<feature type="domain" description="AWS" evidence="21">
    <location>
        <begin position="555"/>
        <end position="608"/>
    </location>
</feature>
<evidence type="ECO:0000256" key="11">
    <source>
        <dbReference type="ARBA" id="ARBA00022782"/>
    </source>
</evidence>
<dbReference type="PROSITE" id="PS50280">
    <property type="entry name" value="SET"/>
    <property type="match status" value="1"/>
</dbReference>
<dbReference type="InterPro" id="IPR036020">
    <property type="entry name" value="WW_dom_sf"/>
</dbReference>
<evidence type="ECO:0000313" key="22">
    <source>
        <dbReference type="EMBL" id="MAA19570.1"/>
    </source>
</evidence>
<feature type="compositionally biased region" description="Basic and acidic residues" evidence="17">
    <location>
        <begin position="8"/>
        <end position="23"/>
    </location>
</feature>
<dbReference type="SMART" id="SM00508">
    <property type="entry name" value="PostSET"/>
    <property type="match status" value="1"/>
</dbReference>
<feature type="compositionally biased region" description="Low complexity" evidence="17">
    <location>
        <begin position="45"/>
        <end position="59"/>
    </location>
</feature>
<dbReference type="InterPro" id="IPR042294">
    <property type="entry name" value="SETD2_animal"/>
</dbReference>
<dbReference type="GO" id="GO:0005634">
    <property type="term" value="C:nucleus"/>
    <property type="evidence" value="ECO:0007669"/>
    <property type="project" value="UniProtKB-SubCell"/>
</dbReference>
<feature type="compositionally biased region" description="Basic and acidic residues" evidence="17">
    <location>
        <begin position="1069"/>
        <end position="1107"/>
    </location>
</feature>
<keyword evidence="6" id="KW-0597">Phosphoprotein</keyword>
<keyword evidence="12" id="KW-0862">Zinc</keyword>
<dbReference type="Pfam" id="PF00397">
    <property type="entry name" value="WW"/>
    <property type="match status" value="1"/>
</dbReference>
<dbReference type="InterPro" id="IPR001202">
    <property type="entry name" value="WW_dom"/>
</dbReference>
<dbReference type="EMBL" id="GFPF01008424">
    <property type="protein sequence ID" value="MAA19570.1"/>
    <property type="molecule type" value="Transcribed_RNA"/>
</dbReference>
<keyword evidence="10" id="KW-0479">Metal-binding</keyword>
<evidence type="ECO:0000256" key="13">
    <source>
        <dbReference type="ARBA" id="ARBA00022853"/>
    </source>
</evidence>
<keyword evidence="4" id="KW-0158">Chromosome</keyword>
<feature type="compositionally biased region" description="Polar residues" evidence="17">
    <location>
        <begin position="1421"/>
        <end position="1436"/>
    </location>
</feature>
<dbReference type="Pfam" id="PF08236">
    <property type="entry name" value="SRI"/>
    <property type="match status" value="1"/>
</dbReference>
<keyword evidence="9" id="KW-0949">S-adenosyl-L-methionine</keyword>
<evidence type="ECO:0000256" key="14">
    <source>
        <dbReference type="ARBA" id="ARBA00023015"/>
    </source>
</evidence>
<dbReference type="GO" id="GO:0005694">
    <property type="term" value="C:chromosome"/>
    <property type="evidence" value="ECO:0007669"/>
    <property type="project" value="UniProtKB-SubCell"/>
</dbReference>
<dbReference type="Gene3D" id="2.170.270.10">
    <property type="entry name" value="SET domain"/>
    <property type="match status" value="1"/>
</dbReference>